<feature type="site" description="Cleavage (non-hydrolytic); by autocatalysis" evidence="12">
    <location>
        <begin position="469"/>
        <end position="470"/>
    </location>
</feature>
<keyword evidence="9 12" id="KW-0456">Lyase</keyword>
<comment type="function">
    <text evidence="12">Catalyzes the formation of phosphatidylethanolamine (PtdEtn) from phosphatidylserine (PtdSer). Plays a central role in phospholipid metabolism and in the interorganelle trafficking of phosphatidylserine.</text>
</comment>
<comment type="caution">
    <text evidence="14">The sequence shown here is derived from an EMBL/GenBank/DDBJ whole genome shotgun (WGS) entry which is preliminary data.</text>
</comment>
<keyword evidence="7 12" id="KW-0472">Membrane</keyword>
<dbReference type="EMBL" id="QQZK01000172">
    <property type="protein sequence ID" value="KAF5094738.1"/>
    <property type="molecule type" value="Genomic_DNA"/>
</dbReference>
<keyword evidence="12" id="KW-0496">Mitochondrion</keyword>
<evidence type="ECO:0000256" key="8">
    <source>
        <dbReference type="ARBA" id="ARBA00023209"/>
    </source>
</evidence>
<comment type="subcellular location">
    <molecule>Phosphatidylserine decarboxylase 1 alpha chain</molecule>
    <subcellularLocation>
        <location evidence="12">Mitochondrion inner membrane</location>
        <topology evidence="12">Peripheral membrane protein</topology>
        <orientation evidence="12">Intermembrane side</orientation>
    </subcellularLocation>
    <text evidence="12">Anchored to the mitochondrial inner membrane through its interaction with the integral membrane beta chain.</text>
</comment>
<evidence type="ECO:0000313" key="14">
    <source>
        <dbReference type="EMBL" id="KAF5094738.1"/>
    </source>
</evidence>
<dbReference type="GO" id="GO:0006646">
    <property type="term" value="P:phosphatidylethanolamine biosynthetic process"/>
    <property type="evidence" value="ECO:0007669"/>
    <property type="project" value="UniProtKB-UniRule"/>
</dbReference>
<evidence type="ECO:0000256" key="9">
    <source>
        <dbReference type="ARBA" id="ARBA00023239"/>
    </source>
</evidence>
<keyword evidence="4 12" id="KW-0210">Decarboxylase</keyword>
<sequence>MGTIKRRLSQLPSAATKPMSFVKRTTSFTFQGIRYRLSTNLRRTPLNNNNFFVRGYGSLSSSSNTGNKHEGNKARKIFLKFWAIPTVTTVILWSAFRGSNKSGDEEEEQIGKPAQPWKVAAYSTLPLKALSRWWGKFNDIDLPVWMREPGFKLYSYIFGVNLDEVAEDDLTTYKNLGEFFYRELKPGARPIDENSPLVSPADGKILHLGIINDGQVEQVKGITYSLDALLGSVGKLNYAAPSHHIDFDETTEEIIDRHKEFAVVNNISYTVDDLIGGSPDSDQKITDQGDATEEAVSSMTVAKVAKDIYSGPYTPVEGKELFFTVIYLAPGDYHRFHSPTNWVTELRRHFAGELYSVAPYFQSRLSNLFVLNERIALLGKWKHGFFSMTPVGATNVGSIRLHFDKNLTTNTVYEPSLPIETASSDSGSSNSKKRVQKATCYEATYQKASPLLKGYPLLKGQEMGGFNLGSTVVLVFEAPKNFQFQVKKGDAVRVGQSLGDIVETTTVE</sequence>
<comment type="pathway">
    <text evidence="12">Phospholipid metabolism; phosphatidylethanolamine biosynthesis; phosphatidylethanolamine from CDP-diacylglycerol: step 2/2.</text>
</comment>
<keyword evidence="8 12" id="KW-0594">Phospholipid biosynthesis</keyword>
<keyword evidence="12" id="KW-0999">Mitochondrion inner membrane</keyword>
<dbReference type="PANTHER" id="PTHR10067">
    <property type="entry name" value="PHOSPHATIDYLSERINE DECARBOXYLASE"/>
    <property type="match status" value="1"/>
</dbReference>
<comment type="cofactor">
    <cofactor evidence="12">
        <name>pyruvate</name>
        <dbReference type="ChEBI" id="CHEBI:15361"/>
    </cofactor>
    <text evidence="12">Binds 1 pyruvoyl group covalently per subunit.</text>
</comment>
<dbReference type="PANTHER" id="PTHR10067:SF6">
    <property type="entry name" value="PHOSPHATIDYLSERINE DECARBOXYLASE PROENZYME, MITOCHONDRIAL"/>
    <property type="match status" value="1"/>
</dbReference>
<feature type="active site" description="Charge relay system; for autoendoproteolytic cleavage activity" evidence="12">
    <location>
        <position position="202"/>
    </location>
</feature>
<organism evidence="14 15">
    <name type="scientific">Geotrichum candidum</name>
    <name type="common">Oospora lactis</name>
    <name type="synonym">Dipodascus geotrichum</name>
    <dbReference type="NCBI Taxonomy" id="1173061"/>
    <lineage>
        <taxon>Eukaryota</taxon>
        <taxon>Fungi</taxon>
        <taxon>Dikarya</taxon>
        <taxon>Ascomycota</taxon>
        <taxon>Saccharomycotina</taxon>
        <taxon>Dipodascomycetes</taxon>
        <taxon>Dipodascales</taxon>
        <taxon>Dipodascaceae</taxon>
        <taxon>Geotrichum</taxon>
    </lineage>
</organism>
<dbReference type="AlphaFoldDB" id="A0A9P5G0R0"/>
<evidence type="ECO:0000256" key="10">
    <source>
        <dbReference type="ARBA" id="ARBA00023264"/>
    </source>
</evidence>
<feature type="transmembrane region" description="Helical" evidence="13">
    <location>
        <begin position="77"/>
        <end position="96"/>
    </location>
</feature>
<dbReference type="GO" id="GO:0016540">
    <property type="term" value="P:protein autoprocessing"/>
    <property type="evidence" value="ECO:0007669"/>
    <property type="project" value="UniProtKB-UniRule"/>
</dbReference>
<feature type="modified residue" description="Pyruvic acid (Ser); by autocatalysis" evidence="12">
    <location>
        <position position="470"/>
    </location>
</feature>
<keyword evidence="5 12" id="KW-1133">Transmembrane helix</keyword>
<evidence type="ECO:0000256" key="3">
    <source>
        <dbReference type="ARBA" id="ARBA00022692"/>
    </source>
</evidence>
<keyword evidence="3 12" id="KW-0812">Transmembrane</keyword>
<dbReference type="GO" id="GO:0005743">
    <property type="term" value="C:mitochondrial inner membrane"/>
    <property type="evidence" value="ECO:0007669"/>
    <property type="project" value="UniProtKB-SubCell"/>
</dbReference>
<dbReference type="HAMAP" id="MF_03208">
    <property type="entry name" value="PS_decarb_PSD_B_type1_euk"/>
    <property type="match status" value="1"/>
</dbReference>
<gene>
    <name evidence="12" type="primary">PSD1</name>
    <name evidence="14" type="ORF">DV451_004930</name>
</gene>
<dbReference type="InterPro" id="IPR003817">
    <property type="entry name" value="PS_Dcarbxylase"/>
</dbReference>
<evidence type="ECO:0000256" key="1">
    <source>
        <dbReference type="ARBA" id="ARBA00005189"/>
    </source>
</evidence>
<feature type="chain" id="PRO_5040552916" description="Phosphatidylserine decarboxylase 1 alpha chain" evidence="12">
    <location>
        <begin position="470"/>
        <end position="508"/>
    </location>
</feature>
<evidence type="ECO:0000256" key="7">
    <source>
        <dbReference type="ARBA" id="ARBA00023136"/>
    </source>
</evidence>
<reference evidence="14" key="2">
    <citation type="submission" date="2020-01" db="EMBL/GenBank/DDBJ databases">
        <authorList>
            <person name="Perkins V."/>
            <person name="Lessard M.-H."/>
            <person name="Dugat-Bony E."/>
            <person name="Frenette M."/>
            <person name="Labrie S."/>
        </authorList>
    </citation>
    <scope>NUCLEOTIDE SEQUENCE</scope>
    <source>
        <strain evidence="14">LMA-70</strain>
    </source>
</reference>
<comment type="PTM">
    <text evidence="12">Is synthesized initially as an inactive proenzyme. Formation of the active enzyme involves a self-maturation process in which the active site pyruvoyl group is generated from an internal serine residue via an autocatalytic post-translational modification. Two non-identical subunits are generated from the proenzyme in this reaction, and the pyruvate is formed at the N-terminus of the alpha chain, which is derived from the carboxyl end of the proenzyme. The autoendoproteolytic cleavage occurs by a canonical serine protease mechanism, in which the side chain hydroxyl group of the serine supplies its oxygen atom to form the C-terminus of the beta chain, while the remainder of the serine residue undergoes an oxidative deamination to produce ammonia and the pyruvoyl prosthetic group on the alpha chain. During this reaction, the Ser that is part of the protease active site of the proenzyme becomes the pyruvoyl prosthetic group, which constitutes an essential element of the active site of the mature decarboxylase.</text>
</comment>
<dbReference type="InterPro" id="IPR033177">
    <property type="entry name" value="PSD-B"/>
</dbReference>
<dbReference type="Pfam" id="PF02666">
    <property type="entry name" value="PS_Dcarbxylase"/>
    <property type="match status" value="2"/>
</dbReference>
<accession>A0A9P5G0R0</accession>
<evidence type="ECO:0000256" key="11">
    <source>
        <dbReference type="ARBA" id="ARBA00023317"/>
    </source>
</evidence>
<dbReference type="Proteomes" id="UP000750522">
    <property type="component" value="Unassembled WGS sequence"/>
</dbReference>
<keyword evidence="11 12" id="KW-0670">Pyruvate</keyword>
<feature type="topological domain" description="Mitochondrial intermembrane" evidence="12">
    <location>
        <begin position="102"/>
        <end position="508"/>
    </location>
</feature>
<comment type="subcellular location">
    <molecule>Phosphatidylserine decarboxylase 1 beta chain</molecule>
    <subcellularLocation>
        <location evidence="12">Mitochondrion inner membrane</location>
        <topology evidence="12">Single-pass membrane protein</topology>
        <orientation evidence="12">Intermembrane side</orientation>
    </subcellularLocation>
</comment>
<evidence type="ECO:0000256" key="2">
    <source>
        <dbReference type="ARBA" id="ARBA00022516"/>
    </source>
</evidence>
<dbReference type="EC" id="4.1.1.65" evidence="12"/>
<comment type="subunit">
    <text evidence="12">Heterodimer of a large membrane-associated beta subunit and a small pyruvoyl-containing alpha subunit.</text>
</comment>
<dbReference type="InterPro" id="IPR033661">
    <property type="entry name" value="PSD_type1_euk"/>
</dbReference>
<evidence type="ECO:0000256" key="4">
    <source>
        <dbReference type="ARBA" id="ARBA00022793"/>
    </source>
</evidence>
<evidence type="ECO:0000256" key="5">
    <source>
        <dbReference type="ARBA" id="ARBA00022989"/>
    </source>
</evidence>
<comment type="pathway">
    <text evidence="1">Lipid metabolism.</text>
</comment>
<name>A0A9P5G0R0_GEOCN</name>
<evidence type="ECO:0000313" key="15">
    <source>
        <dbReference type="Proteomes" id="UP000750522"/>
    </source>
</evidence>
<keyword evidence="2 12" id="KW-0444">Lipid biosynthesis</keyword>
<feature type="active site" description="Charge relay system; for autoendoproteolytic cleavage activity" evidence="12">
    <location>
        <position position="470"/>
    </location>
</feature>
<keyword evidence="10 12" id="KW-1208">Phospholipid metabolism</keyword>
<feature type="chain" id="PRO_5040552915" description="Phosphatidylserine decarboxylase 1 beta chain" evidence="12">
    <location>
        <begin position="1"/>
        <end position="469"/>
    </location>
</feature>
<comment type="similarity">
    <text evidence="12">Belongs to the phosphatidylserine decarboxylase family. PSD-B subfamily. Eukaryotic type I sub-subfamily.</text>
</comment>
<keyword evidence="12" id="KW-0865">Zymogen</keyword>
<feature type="active site" description="Schiff-base intermediate with substrate; via pyruvic acid; for decarboxylase activity" evidence="12">
    <location>
        <position position="470"/>
    </location>
</feature>
<feature type="active site" description="Charge relay system; for autoendoproteolytic cleavage activity" evidence="12">
    <location>
        <position position="337"/>
    </location>
</feature>
<evidence type="ECO:0000256" key="12">
    <source>
        <dbReference type="HAMAP-Rule" id="MF_03208"/>
    </source>
</evidence>
<evidence type="ECO:0000256" key="13">
    <source>
        <dbReference type="SAM" id="Phobius"/>
    </source>
</evidence>
<proteinExistence type="inferred from homology"/>
<evidence type="ECO:0000256" key="6">
    <source>
        <dbReference type="ARBA" id="ARBA00023098"/>
    </source>
</evidence>
<dbReference type="NCBIfam" id="TIGR00163">
    <property type="entry name" value="PS_decarb"/>
    <property type="match status" value="1"/>
</dbReference>
<feature type="topological domain" description="Mitochondrial matrix" evidence="12">
    <location>
        <begin position="1"/>
        <end position="82"/>
    </location>
</feature>
<dbReference type="GO" id="GO:0004609">
    <property type="term" value="F:phosphatidylserine decarboxylase activity"/>
    <property type="evidence" value="ECO:0007669"/>
    <property type="project" value="UniProtKB-UniRule"/>
</dbReference>
<keyword evidence="6 12" id="KW-0443">Lipid metabolism</keyword>
<protein>
    <recommendedName>
        <fullName evidence="12">Phosphatidylserine decarboxylase proenzyme 1, mitochondrial</fullName>
        <ecNumber evidence="12">4.1.1.65</ecNumber>
    </recommendedName>
    <component>
        <recommendedName>
            <fullName evidence="12">Phosphatidylserine decarboxylase 1 beta chain</fullName>
        </recommendedName>
    </component>
    <component>
        <recommendedName>
            <fullName evidence="12">Phosphatidylserine decarboxylase 1 alpha chain</fullName>
        </recommendedName>
    </component>
</protein>
<reference evidence="14" key="1">
    <citation type="journal article" date="2020" name="Front. Microbiol.">
        <title>Phenotypic and Genetic Characterization of the Cheese Ripening Yeast Geotrichum candidum.</title>
        <authorList>
            <person name="Perkins V."/>
            <person name="Vignola S."/>
            <person name="Lessard M.H."/>
            <person name="Plante P.L."/>
            <person name="Corbeil J."/>
            <person name="Dugat-Bony E."/>
            <person name="Frenette M."/>
            <person name="Labrie S."/>
        </authorList>
    </citation>
    <scope>NUCLEOTIDE SEQUENCE</scope>
    <source>
        <strain evidence="14">LMA-70</strain>
    </source>
</reference>
<comment type="catalytic activity">
    <reaction evidence="12">
        <text>a 1,2-diacyl-sn-glycero-3-phospho-L-serine + H(+) = a 1,2-diacyl-sn-glycero-3-phosphoethanolamine + CO2</text>
        <dbReference type="Rhea" id="RHEA:20828"/>
        <dbReference type="ChEBI" id="CHEBI:15378"/>
        <dbReference type="ChEBI" id="CHEBI:16526"/>
        <dbReference type="ChEBI" id="CHEBI:57262"/>
        <dbReference type="ChEBI" id="CHEBI:64612"/>
        <dbReference type="EC" id="4.1.1.65"/>
    </reaction>
</comment>